<dbReference type="InterPro" id="IPR001278">
    <property type="entry name" value="Arg-tRNA-ligase"/>
</dbReference>
<evidence type="ECO:0000313" key="12">
    <source>
        <dbReference type="Proteomes" id="UP000266720"/>
    </source>
</evidence>
<keyword evidence="2 8" id="KW-0436">Ligase</keyword>
<evidence type="ECO:0000256" key="3">
    <source>
        <dbReference type="ARBA" id="ARBA00022741"/>
    </source>
</evidence>
<keyword evidence="8" id="KW-0963">Cytoplasm</keyword>
<dbReference type="NCBIfam" id="NF002446">
    <property type="entry name" value="PRK01611.3-3"/>
    <property type="match status" value="1"/>
</dbReference>
<dbReference type="SUPFAM" id="SSF47323">
    <property type="entry name" value="Anticodon-binding domain of a subclass of class I aminoacyl-tRNA synthetases"/>
    <property type="match status" value="1"/>
</dbReference>
<dbReference type="STRING" id="697581.TCARB_1877"/>
<dbReference type="HAMAP" id="MF_00123">
    <property type="entry name" value="Arg_tRNA_synth"/>
    <property type="match status" value="1"/>
</dbReference>
<dbReference type="InterPro" id="IPR036695">
    <property type="entry name" value="Arg-tRNA-synth_N_sf"/>
</dbReference>
<dbReference type="PANTHER" id="PTHR11956">
    <property type="entry name" value="ARGINYL-TRNA SYNTHETASE"/>
    <property type="match status" value="1"/>
</dbReference>
<dbReference type="PRINTS" id="PR01038">
    <property type="entry name" value="TRNASYNTHARG"/>
</dbReference>
<keyword evidence="5 8" id="KW-0648">Protein biosynthesis</keyword>
<dbReference type="GO" id="GO:0005524">
    <property type="term" value="F:ATP binding"/>
    <property type="evidence" value="ECO:0007669"/>
    <property type="project" value="UniProtKB-UniRule"/>
</dbReference>
<sequence>MFCWEIDLPEAIIHNPYEWLVTSVRETLIGFFKTNGLNIPPDAVELQATRREYGDLAVPVSKLARTSGVKFEELVSVLSGYKPSGLVKSSSVVNGFLNIVIDEKRYAEIVFNSVTRLGDSYGSVPSTETRKIIVEHVSANPIHPLHIGHLRNGVLGDTIARLLKSRGHNVKTHFYIDDVGLQVAYAAMAYRVAETAKSSMKRDHYVGSLYTMINLLIEIKKLKKELEKADENTAPEINRKISDYMWRLKEYAERLPDAFEKLSSWVNNVEDPEEEIRRLNRGYEKGDRDAIRLVRGMISYCMDGIRETLNRLGIFFDSWDWESEITVWSGLTEDVLEKLRDSGYVERKDGALVFRADLVAESEEARSRAGIPKGLDITPMTLIRSDGTTLYTTRDIAYSIWKLSKADRVINVIAVQQTLAQAQLRLALYVLGYRDIGERLIHYSYEMVNLPGTRMTSRKGVYVAADDVLEEAVSRAKAEIKKRGIGREEDAEKVGLGALKFFFLSTSPNKVLTFDWDRILNFEQNSGPFVQYSYVRANSILEKAREEGISLDSLSVSEVGEEEHALIFLLGQFPEAVKQAADNLRPDILTNYLNTLASEFNYYYDHYPVLKAPTPEKKNSRLAVVYMVRTVVRNGLNLLGIEPPSKM</sequence>
<keyword evidence="6 8" id="KW-0030">Aminoacyl-tRNA synthetase</keyword>
<dbReference type="FunFam" id="1.10.730.10:FF:000006">
    <property type="entry name" value="Arginyl-tRNA synthetase 2, mitochondrial"/>
    <property type="match status" value="1"/>
</dbReference>
<evidence type="ECO:0000256" key="5">
    <source>
        <dbReference type="ARBA" id="ARBA00022917"/>
    </source>
</evidence>
<evidence type="ECO:0000256" key="7">
    <source>
        <dbReference type="ARBA" id="ARBA00049339"/>
    </source>
</evidence>
<dbReference type="GO" id="GO:0004814">
    <property type="term" value="F:arginine-tRNA ligase activity"/>
    <property type="evidence" value="ECO:0007669"/>
    <property type="project" value="UniProtKB-UniRule"/>
</dbReference>
<comment type="subcellular location">
    <subcellularLocation>
        <location evidence="8">Cytoplasm</location>
    </subcellularLocation>
</comment>
<dbReference type="Gene3D" id="3.30.1360.70">
    <property type="entry name" value="Arginyl tRNA synthetase N-terminal domain"/>
    <property type="match status" value="1"/>
</dbReference>
<evidence type="ECO:0000256" key="2">
    <source>
        <dbReference type="ARBA" id="ARBA00022598"/>
    </source>
</evidence>
<keyword evidence="3 8" id="KW-0547">Nucleotide-binding</keyword>
<dbReference type="InterPro" id="IPR035684">
    <property type="entry name" value="ArgRS_core"/>
</dbReference>
<evidence type="ECO:0000259" key="10">
    <source>
        <dbReference type="SMART" id="SM00836"/>
    </source>
</evidence>
<dbReference type="NCBIfam" id="TIGR00456">
    <property type="entry name" value="argS"/>
    <property type="match status" value="1"/>
</dbReference>
<dbReference type="Pfam" id="PF05746">
    <property type="entry name" value="DALR_1"/>
    <property type="match status" value="1"/>
</dbReference>
<dbReference type="RefSeq" id="WP_052887256.1">
    <property type="nucleotide sequence ID" value="NZ_CP007493.1"/>
</dbReference>
<dbReference type="InterPro" id="IPR009080">
    <property type="entry name" value="tRNAsynth_Ia_anticodon-bd"/>
</dbReference>
<gene>
    <name evidence="8" type="primary">argS</name>
    <name evidence="11" type="ORF">TCARB_1877</name>
</gene>
<evidence type="ECO:0000256" key="6">
    <source>
        <dbReference type="ARBA" id="ARBA00023146"/>
    </source>
</evidence>
<dbReference type="Proteomes" id="UP000266720">
    <property type="component" value="Chromosome"/>
</dbReference>
<feature type="domain" description="DALR anticodon binding" evidence="10">
    <location>
        <begin position="530"/>
        <end position="647"/>
    </location>
</feature>
<organism evidence="11 12">
    <name type="scientific">Thermofilum adornatum 1505</name>
    <dbReference type="NCBI Taxonomy" id="697581"/>
    <lineage>
        <taxon>Archaea</taxon>
        <taxon>Thermoproteota</taxon>
        <taxon>Thermoprotei</taxon>
        <taxon>Thermofilales</taxon>
        <taxon>Thermofilaceae</taxon>
        <taxon>Thermofilum</taxon>
    </lineage>
</organism>
<reference evidence="12" key="1">
    <citation type="book" date="2010" name="EXTREMOPHILES" publisher="0:0-0">
        <title>Complete genome sequences of ten hyperthermophilic archaea reveal their metabolic capabilities and possible ecological roles.</title>
        <editorList>
            <person name="?"/>
        </editorList>
        <authorList>
            <person name="Ravin N.V."/>
            <person name="Mardanov A.V."/>
            <person name="Bonch-Osmolovskaya E.A."/>
            <person name="Skryabin K.G."/>
        </authorList>
    </citation>
    <scope>NUCLEOTIDE SEQUENCE [LARGE SCALE GENOMIC DNA]</scope>
    <source>
        <strain evidence="12">1505</strain>
    </source>
</reference>
<evidence type="ECO:0000256" key="4">
    <source>
        <dbReference type="ARBA" id="ARBA00022840"/>
    </source>
</evidence>
<dbReference type="InterPro" id="IPR014729">
    <property type="entry name" value="Rossmann-like_a/b/a_fold"/>
</dbReference>
<protein>
    <recommendedName>
        <fullName evidence="8">Arginine--tRNA ligase</fullName>
        <ecNumber evidence="8">6.1.1.19</ecNumber>
    </recommendedName>
    <alternativeName>
        <fullName evidence="8">Arginyl-tRNA synthetase</fullName>
        <shortName evidence="8">ArgRS</shortName>
    </alternativeName>
</protein>
<dbReference type="Pfam" id="PF00750">
    <property type="entry name" value="tRNA-synt_1d"/>
    <property type="match status" value="1"/>
</dbReference>
<evidence type="ECO:0000256" key="1">
    <source>
        <dbReference type="ARBA" id="ARBA00005594"/>
    </source>
</evidence>
<comment type="catalytic activity">
    <reaction evidence="7 8">
        <text>tRNA(Arg) + L-arginine + ATP = L-arginyl-tRNA(Arg) + AMP + diphosphate</text>
        <dbReference type="Rhea" id="RHEA:20301"/>
        <dbReference type="Rhea" id="RHEA-COMP:9658"/>
        <dbReference type="Rhea" id="RHEA-COMP:9673"/>
        <dbReference type="ChEBI" id="CHEBI:30616"/>
        <dbReference type="ChEBI" id="CHEBI:32682"/>
        <dbReference type="ChEBI" id="CHEBI:33019"/>
        <dbReference type="ChEBI" id="CHEBI:78442"/>
        <dbReference type="ChEBI" id="CHEBI:78513"/>
        <dbReference type="ChEBI" id="CHEBI:456215"/>
        <dbReference type="EC" id="6.1.1.19"/>
    </reaction>
</comment>
<dbReference type="InterPro" id="IPR008909">
    <property type="entry name" value="DALR_anticod-bd"/>
</dbReference>
<dbReference type="EC" id="6.1.1.19" evidence="8"/>
<dbReference type="GO" id="GO:0005737">
    <property type="term" value="C:cytoplasm"/>
    <property type="evidence" value="ECO:0007669"/>
    <property type="project" value="UniProtKB-SubCell"/>
</dbReference>
<dbReference type="SUPFAM" id="SSF52374">
    <property type="entry name" value="Nucleotidylyl transferase"/>
    <property type="match status" value="1"/>
</dbReference>
<evidence type="ECO:0000256" key="9">
    <source>
        <dbReference type="RuleBase" id="RU363038"/>
    </source>
</evidence>
<dbReference type="SUPFAM" id="SSF55190">
    <property type="entry name" value="Arginyl-tRNA synthetase (ArgRS), N-terminal 'additional' domain"/>
    <property type="match status" value="1"/>
</dbReference>
<dbReference type="EMBL" id="CP007493">
    <property type="protein sequence ID" value="AJB42913.1"/>
    <property type="molecule type" value="Genomic_DNA"/>
</dbReference>
<dbReference type="Gene3D" id="3.40.50.620">
    <property type="entry name" value="HUPs"/>
    <property type="match status" value="2"/>
</dbReference>
<accession>A0A3G1A914</accession>
<dbReference type="KEGG" id="tcb:TCARB_1877"/>
<keyword evidence="4 8" id="KW-0067">ATP-binding</keyword>
<dbReference type="PANTHER" id="PTHR11956:SF5">
    <property type="entry name" value="ARGININE--TRNA LIGASE, CYTOPLASMIC"/>
    <property type="match status" value="1"/>
</dbReference>
<evidence type="ECO:0000256" key="8">
    <source>
        <dbReference type="HAMAP-Rule" id="MF_00123"/>
    </source>
</evidence>
<dbReference type="SMART" id="SM00836">
    <property type="entry name" value="DALR_1"/>
    <property type="match status" value="1"/>
</dbReference>
<name>A0A3G1A914_9CREN</name>
<evidence type="ECO:0000313" key="11">
    <source>
        <dbReference type="EMBL" id="AJB42913.1"/>
    </source>
</evidence>
<dbReference type="GeneID" id="25407289"/>
<proteinExistence type="inferred from homology"/>
<dbReference type="GO" id="GO:0006420">
    <property type="term" value="P:arginyl-tRNA aminoacylation"/>
    <property type="evidence" value="ECO:0007669"/>
    <property type="project" value="UniProtKB-UniRule"/>
</dbReference>
<dbReference type="Gene3D" id="1.10.730.10">
    <property type="entry name" value="Isoleucyl-tRNA Synthetase, Domain 1"/>
    <property type="match status" value="1"/>
</dbReference>
<comment type="similarity">
    <text evidence="1 8 9">Belongs to the class-I aminoacyl-tRNA synthetase family.</text>
</comment>
<dbReference type="AlphaFoldDB" id="A0A3G1A914"/>
<dbReference type="CDD" id="cd07956">
    <property type="entry name" value="Anticodon_Ia_Arg"/>
    <property type="match status" value="1"/>
</dbReference>
<feature type="short sequence motif" description="'HIGH' region" evidence="8">
    <location>
        <begin position="139"/>
        <end position="149"/>
    </location>
</feature>